<keyword evidence="2" id="KW-1185">Reference proteome</keyword>
<dbReference type="Proteomes" id="UP000002640">
    <property type="component" value="Unassembled WGS sequence"/>
</dbReference>
<dbReference type="RefSeq" id="XP_009535051.1">
    <property type="nucleotide sequence ID" value="XM_009536756.1"/>
</dbReference>
<feature type="non-terminal residue" evidence="1">
    <location>
        <position position="1"/>
    </location>
</feature>
<name>G5A3H4_PHYSP</name>
<accession>G5A3H4</accession>
<dbReference type="KEGG" id="psoj:PHYSODRAFT_522144"/>
<sequence length="157" mass="18052">SQLTPYQRMRELPATRAVEAEHGAVVVDRVGAILRNKGQTNRLQIRMKLLWISDHAYGQWKTYESVHLTDSKSQPLTLNCVNLKLNVFKTSYEANRQEIDFLPLTATLWNLECDSELLPTPGSIVDINEYTNLQLYNDTQCQLTTRLGQLSWEQTDL</sequence>
<organism evidence="1 2">
    <name type="scientific">Phytophthora sojae (strain P6497)</name>
    <name type="common">Soybean stem and root rot agent</name>
    <name type="synonym">Phytophthora megasperma f. sp. glycines</name>
    <dbReference type="NCBI Taxonomy" id="1094619"/>
    <lineage>
        <taxon>Eukaryota</taxon>
        <taxon>Sar</taxon>
        <taxon>Stramenopiles</taxon>
        <taxon>Oomycota</taxon>
        <taxon>Peronosporomycetes</taxon>
        <taxon>Peronosporales</taxon>
        <taxon>Peronosporaceae</taxon>
        <taxon>Phytophthora</taxon>
    </lineage>
</organism>
<proteinExistence type="predicted"/>
<dbReference type="OMA" id="EANDVIH"/>
<evidence type="ECO:0000313" key="2">
    <source>
        <dbReference type="Proteomes" id="UP000002640"/>
    </source>
</evidence>
<dbReference type="EMBL" id="JH159159">
    <property type="protein sequence ID" value="EGZ10190.1"/>
    <property type="molecule type" value="Genomic_DNA"/>
</dbReference>
<protein>
    <submittedName>
        <fullName evidence="1">Uncharacterized protein</fullName>
    </submittedName>
</protein>
<dbReference type="InParanoid" id="G5A3H4"/>
<evidence type="ECO:0000313" key="1">
    <source>
        <dbReference type="EMBL" id="EGZ10190.1"/>
    </source>
</evidence>
<dbReference type="AlphaFoldDB" id="G5A3H4"/>
<gene>
    <name evidence="1" type="ORF">PHYSODRAFT_522144</name>
</gene>
<reference evidence="1 2" key="1">
    <citation type="journal article" date="2006" name="Science">
        <title>Phytophthora genome sequences uncover evolutionary origins and mechanisms of pathogenesis.</title>
        <authorList>
            <person name="Tyler B.M."/>
            <person name="Tripathy S."/>
            <person name="Zhang X."/>
            <person name="Dehal P."/>
            <person name="Jiang R.H."/>
            <person name="Aerts A."/>
            <person name="Arredondo F.D."/>
            <person name="Baxter L."/>
            <person name="Bensasson D."/>
            <person name="Beynon J.L."/>
            <person name="Chapman J."/>
            <person name="Damasceno C.M."/>
            <person name="Dorrance A.E."/>
            <person name="Dou D."/>
            <person name="Dickerman A.W."/>
            <person name="Dubchak I.L."/>
            <person name="Garbelotto M."/>
            <person name="Gijzen M."/>
            <person name="Gordon S.G."/>
            <person name="Govers F."/>
            <person name="Grunwald N.J."/>
            <person name="Huang W."/>
            <person name="Ivors K.L."/>
            <person name="Jones R.W."/>
            <person name="Kamoun S."/>
            <person name="Krampis K."/>
            <person name="Lamour K.H."/>
            <person name="Lee M.K."/>
            <person name="McDonald W.H."/>
            <person name="Medina M."/>
            <person name="Meijer H.J."/>
            <person name="Nordberg E.K."/>
            <person name="Maclean D.J."/>
            <person name="Ospina-Giraldo M.D."/>
            <person name="Morris P.F."/>
            <person name="Phuntumart V."/>
            <person name="Putnam N.H."/>
            <person name="Rash S."/>
            <person name="Rose J.K."/>
            <person name="Sakihama Y."/>
            <person name="Salamov A.A."/>
            <person name="Savidor A."/>
            <person name="Scheuring C.F."/>
            <person name="Smith B.M."/>
            <person name="Sobral B.W."/>
            <person name="Terry A."/>
            <person name="Torto-Alalibo T.A."/>
            <person name="Win J."/>
            <person name="Xu Z."/>
            <person name="Zhang H."/>
            <person name="Grigoriev I.V."/>
            <person name="Rokhsar D.S."/>
            <person name="Boore J.L."/>
        </authorList>
    </citation>
    <scope>NUCLEOTIDE SEQUENCE [LARGE SCALE GENOMIC DNA]</scope>
    <source>
        <strain evidence="1 2">P6497</strain>
    </source>
</reference>
<dbReference type="GeneID" id="20660477"/>